<dbReference type="InterPro" id="IPR036291">
    <property type="entry name" value="NAD(P)-bd_dom_sf"/>
</dbReference>
<evidence type="ECO:0000313" key="8">
    <source>
        <dbReference type="EMBL" id="MBW8290004.1"/>
    </source>
</evidence>
<evidence type="ECO:0000256" key="4">
    <source>
        <dbReference type="ARBA" id="ARBA00022679"/>
    </source>
</evidence>
<dbReference type="CDD" id="cd19531">
    <property type="entry name" value="LCL_NRPS-like"/>
    <property type="match status" value="2"/>
</dbReference>
<dbReference type="InterPro" id="IPR001242">
    <property type="entry name" value="Condensation_dom"/>
</dbReference>
<evidence type="ECO:0000313" key="9">
    <source>
        <dbReference type="Proteomes" id="UP000711178"/>
    </source>
</evidence>
<keyword evidence="4" id="KW-0808">Transferase</keyword>
<sequence>MAHEVFLCDASAAQQRLWLVCGLEGERSNYTIAGALRLSGPMRPEALQQALDDCLARHETLRTGFVDVDGVPMQAIEPAASLPLARVDLGALPREEALRQAMDAAAELARRPFALEKPPLLRAALFRLADDDWLLALAIHHIVCDGPSLGLLMQDLAHAYAHRQDPAQPALAELPLQFADFAEWQQEQLASPASEALLAAWEARLAGVPDLQPPTDFPRPALREARGARHEAHLPAAVRDAMAALARELETTPFAVLLAAWGMTLAGWSGQDDFAIGSPVSARNDPALAEVVGMFAETSALRFKLEGDPSVDQVLLSMRDVWRDSLAFSGAPFDRLVQRLRRPQDRSRTPLIQTMFSLNPPALPLDMAGLQAETLSLPDGDAKADLSLEVDETGDGYALTLDYDGALFRAETIAWLAERYAALLAQLPAARAQPLRALLAAAPAQRLASDAEREQLDRFNDTALALPGAPLLHAQLARQAAQTPAAPALWHDGRQMDFAELNHRANRLAHHLRALGVMPDSRVALHFERGFDQLIALWAVLKAGGAYVPLDPVYPQERLEFMLADSGAQIVLTESELAPRLAGAAARVLALDSAELAAALAQLPDSDPDDAEIGLRPDHLAYVLYTSGSTGRPKGVMVEHRSLLNLQAALQPLLAALPPGSRHSLNAPISFDASLEPLLQLLSGHCLYIIPNELRADAPALLAFIREHRLDALDCTPAIMEPLLAAGFGDGGHVPRCVLIGGEAISEHTWNRLRAIDDCFIYNTYGPTECTVDSTYCELHEAGDMPHIGRPMANTRVYLLDEAGRLLAPGEVGELYIAGDCVTRGYLNRPELNAERFLADPFRPGERMYRSGDLGRWLPDGSLQYLGRNDLQVKIRGQRLELGEIEAQLCRCDGVRDAVVVVREDTPGDKRLVAYLVPAAGAAPTAAQLREELARTLAEVMLPSAFVILDALPMTPNGKVDRRALPAVGQQDLALQAYEAPQGEIETAIAELWQELFAIDRVGRHDDFFALGGHSLLATRVASRLGKRFGIRLPMTTLFDSPALRALAARIETAQASLRAPAETPAAAPVDAAAGAPLSAAQTGMWFIHQLAPANTAYVLSGAIRIDGPLQPELLRRTLDILLQRHEILRSRFDQIDGEPRQFAQPAAPLALPLEDLSQLDEDARQRTLRARLEAEARTPFDLTQAPLLRARLFALAPQSHALSLSLHHIVADGWSIGILWRELAQIYAALAAGRAPDLPAAPSYADYARAEAARLRDEQSQDDLAYWRQALADVPALELPLDHARPPQTDNAAAEYRFTLPAALRAQMDKLAQQAGASRFMVMLAAFQMLLARWSGQRDFAVGVPVSGRDGLDVHDTVGCFVNTLALRADLSGDCGFLSLLERVKASSLAAFAHQGLPFKRLVDELRPAHDADRTPLFQVLFNYQHTDHGRHAVAGLQMETLAVDAGAAQFELGLYVEDDGTDIVASLVYRTDLFAPRHIARMGAALQMLLEAGADPARSLWLAPIVNDHDRELMAAWNHTDVDFGPAVHIDTLIAEQARRTPHACAVEAEDGALDYAALMARADALAVRLRRLGAGPGKLVAVHLPRGQDLPMALVGILRSGAGYLPLDPDLPHERLSYIVEDAAPVAIVAYPGSTGWLSAPLPEVVPVDEAGPETEALPAIARSVDDLAYVIYTSGSTGKPKGVLVPHVGVVNRLLWGQSAFGLAAGDKVLQKTSASFDVSVWEFFWPLANGATLVMARQGGQRDHEYLSALIEKSGITHMHFVPSMLAIFLAEVDAARCASLRQVFTSGETLPPQLRDRFHDWTRHARLFNMYGPTETCIEMTMWPCAPIERGQPLPIGRPIANSRVHILDENGMEMPVGVPGEICIAGVQVAHGYLNRPELSAERFLPDTLDHRPGGLLYRSGDIGRWCDGGWIEYVGRRDNQIKLRGFRIELGEIESVLRQHPGVSDATVLVAGADAESQRLVAFLLAPDGGIDVAALRREIASRLPEIMIPSTILPLPGFPLTSSGKTDRRALLAQLAQAAAPAAGHSPLGEVERQLAAIWCEVLGLASIDTRANFFEAGGNSLLMIKVHSRLKALYQPAPALVDLLRHPTIAALAAHLAPGGQDQAAPLAAAPRRAEGDDAIAIIGMAGRFPGADSVEALWDNLLAGRSGVREISREEALADGADPALLDHPGYVPFSGVLEGIDQFDEKLFGYSPADAALIDPQGRLLLETAWEALESAGLDPARAGGRIGMFAGGSVSTYALGALKNLTLADSELLRALFSNDKDYLASRAAYKLGLTGPAIGVQTACSTSLVAVSLAIRSVLSGECDAALAGGISVAVPQRVGYLYEEGSILSPDGRCRAFDNDAAGTVPGNGAGLVVLKRLSRALADGDPIRAVIRGIAINNDGDDKVGFSAPSIAGQENVLRAALQNAGLSGEDIGYVETHGTGTRLGDQVELSALNAALGKDGGACLIGSLKSGIGHLDAAAGVAGLIKAALTVERGVIPASLHVEQPNALLAETASRFQVATAAQDWQPDGRPRRAGVSSFGIGGTNAHCIVEQPPRAEAAAIQTSAQLLTLSANDGASLVRLSERLQTALSQPDADLAAIAWTLQTGRRELPWRLAVAADDAASAAEALAAATPPRDAAAAPELWFAFPGQGSQRAAMGAGLFAEEPLFRQTVETCLALLDRELAATLRAAVFSPQPPADADALLARTDIAQPALFIMEYALATLLQAWGLRPSALVGHSLGEISAAALAGMLQLGDALRLVALRGRLMHDSPAGGMLQAALSADALRAMLPAELAIAACNAPELTVVAGPADAVDRFADALRGQGIDHQRLDTGYAFHSPLMDQAAAEFSRQLDNLQTAAPSQPILTNLSGGWLSAEDALDAGRWARQIRQPVLFAQALEQARLRGALVLEVGPGRTLAAFARQAGVAAVAALPQAGAENGRRALLAAVGQLWQAGCAPDWRALQHDAPPRRVPLPTYPFNRKRHWLAQNAAAPVQGRSGAHLALLDWRYAEAPELRPLRRAAILGGDAALAGALAEKLRARGVEAHCWRELPAQRDIELLVALTPDFDALARLAGQLASQPARLLVVTRNAQLDDENADADAAMTAAAALAIGQELPELSLRQVDLAGGDPARRPRQLAALADECLASGPAVLVLSDGRRRAPSLCPLDVPAATAAQAGAVTLITGGFGNVGMAFARRLAGAGAAKLALLGRRIPADDDPRLLELRALGAEVLPLAGDIAEPGVARQAVEAALARFGRLDAVIHAAGIAGDAAHRPILETDAAESAAIWAAKRDGSLHLAEALQGLPLDHVLLCSSLSTVLGGLGFAAYAAGNRWLEVFAERQSRSGDTRWLALAFDGWRFDEPAGKDAALSAAQGVALAEQAIAAGLSGRVLASAGQLQERLARWTQGGGETDAAPAAPVDIAGYANPAEAIVAQTLAETLALPAIGPDDNFFELGGDSLVATRVIAKLRGATGLPLSVGLVLQAPTVRLLAAAIAALQGGAAAVADDAEEYEEGAL</sequence>
<dbReference type="Pfam" id="PF22621">
    <property type="entry name" value="CurL-like_PKS_C"/>
    <property type="match status" value="1"/>
</dbReference>
<dbReference type="PROSITE" id="PS00012">
    <property type="entry name" value="PHOSPHOPANTETHEINE"/>
    <property type="match status" value="2"/>
</dbReference>
<dbReference type="Gene3D" id="3.30.559.30">
    <property type="entry name" value="Nonribosomal peptide synthetase, condensation domain"/>
    <property type="match status" value="2"/>
</dbReference>
<dbReference type="InterPro" id="IPR023213">
    <property type="entry name" value="CAT-like_dom_sf"/>
</dbReference>
<dbReference type="SUPFAM" id="SSF55048">
    <property type="entry name" value="Probable ACP-binding domain of malonyl-CoA ACP transacylase"/>
    <property type="match status" value="1"/>
</dbReference>
<dbReference type="Pfam" id="PF08659">
    <property type="entry name" value="KR"/>
    <property type="match status" value="1"/>
</dbReference>
<dbReference type="SUPFAM" id="SSF52777">
    <property type="entry name" value="CoA-dependent acyltransferases"/>
    <property type="match status" value="4"/>
</dbReference>
<evidence type="ECO:0000256" key="5">
    <source>
        <dbReference type="ARBA" id="ARBA00029443"/>
    </source>
</evidence>
<name>A0ABS7FL12_9NEIS</name>
<dbReference type="Pfam" id="PF00109">
    <property type="entry name" value="ketoacyl-synt"/>
    <property type="match status" value="1"/>
</dbReference>
<dbReference type="InterPro" id="IPR057326">
    <property type="entry name" value="KR_dom"/>
</dbReference>
<dbReference type="InterPro" id="IPR016039">
    <property type="entry name" value="Thiolase-like"/>
</dbReference>
<dbReference type="SUPFAM" id="SSF53901">
    <property type="entry name" value="Thiolase-like"/>
    <property type="match status" value="1"/>
</dbReference>
<dbReference type="InterPro" id="IPR010071">
    <property type="entry name" value="AA_adenyl_dom"/>
</dbReference>
<evidence type="ECO:0000259" key="7">
    <source>
        <dbReference type="PROSITE" id="PS52004"/>
    </source>
</evidence>
<feature type="domain" description="Ketosynthase family 3 (KS3)" evidence="7">
    <location>
        <begin position="2127"/>
        <end position="2549"/>
    </location>
</feature>
<dbReference type="Gene3D" id="2.30.38.10">
    <property type="entry name" value="Luciferase, Domain 3"/>
    <property type="match status" value="1"/>
</dbReference>
<dbReference type="InterPro" id="IPR013968">
    <property type="entry name" value="PKS_KR"/>
</dbReference>
<dbReference type="PANTHER" id="PTHR45527">
    <property type="entry name" value="NONRIBOSOMAL PEPTIDE SYNTHETASE"/>
    <property type="match status" value="1"/>
</dbReference>
<organism evidence="8 9">
    <name type="scientific">Chromobacterium subtsugae</name>
    <dbReference type="NCBI Taxonomy" id="251747"/>
    <lineage>
        <taxon>Bacteria</taxon>
        <taxon>Pseudomonadati</taxon>
        <taxon>Pseudomonadota</taxon>
        <taxon>Betaproteobacteria</taxon>
        <taxon>Neisseriales</taxon>
        <taxon>Chromobacteriaceae</taxon>
        <taxon>Chromobacterium</taxon>
    </lineage>
</organism>
<dbReference type="SMART" id="SM00825">
    <property type="entry name" value="PKS_KS"/>
    <property type="match status" value="1"/>
</dbReference>
<evidence type="ECO:0000256" key="2">
    <source>
        <dbReference type="ARBA" id="ARBA00022450"/>
    </source>
</evidence>
<dbReference type="InterPro" id="IPR014030">
    <property type="entry name" value="Ketoacyl_synth_N"/>
</dbReference>
<dbReference type="InterPro" id="IPR014031">
    <property type="entry name" value="Ketoacyl_synth_C"/>
</dbReference>
<protein>
    <submittedName>
        <fullName evidence="8">Amino acid adenylation domain-containing protein</fullName>
    </submittedName>
</protein>
<dbReference type="PROSITE" id="PS00606">
    <property type="entry name" value="KS3_1"/>
    <property type="match status" value="1"/>
</dbReference>
<dbReference type="InterPro" id="IPR018201">
    <property type="entry name" value="Ketoacyl_synth_AS"/>
</dbReference>
<dbReference type="SUPFAM" id="SSF56801">
    <property type="entry name" value="Acetyl-CoA synthetase-like"/>
    <property type="match status" value="2"/>
</dbReference>
<accession>A0ABS7FL12</accession>
<dbReference type="Pfam" id="PF00501">
    <property type="entry name" value="AMP-binding"/>
    <property type="match status" value="2"/>
</dbReference>
<dbReference type="Gene3D" id="3.30.559.10">
    <property type="entry name" value="Chloramphenicol acetyltransferase-like domain"/>
    <property type="match status" value="2"/>
</dbReference>
<dbReference type="SUPFAM" id="SSF51735">
    <property type="entry name" value="NAD(P)-binding Rossmann-fold domains"/>
    <property type="match status" value="2"/>
</dbReference>
<dbReference type="Gene3D" id="3.40.366.10">
    <property type="entry name" value="Malonyl-Coenzyme A Acyl Carrier Protein, domain 2"/>
    <property type="match status" value="1"/>
</dbReference>
<dbReference type="Pfam" id="PF00668">
    <property type="entry name" value="Condensation"/>
    <property type="match status" value="2"/>
</dbReference>
<feature type="domain" description="Carrier" evidence="6">
    <location>
        <begin position="3423"/>
        <end position="3498"/>
    </location>
</feature>
<dbReference type="CDD" id="cd05930">
    <property type="entry name" value="A_NRPS"/>
    <property type="match status" value="1"/>
</dbReference>
<dbReference type="CDD" id="cd17646">
    <property type="entry name" value="A_NRPS_AB3403-like"/>
    <property type="match status" value="1"/>
</dbReference>
<dbReference type="EMBL" id="JAHDTB010000029">
    <property type="protein sequence ID" value="MBW8290004.1"/>
    <property type="molecule type" value="Genomic_DNA"/>
</dbReference>
<evidence type="ECO:0000259" key="6">
    <source>
        <dbReference type="PROSITE" id="PS50075"/>
    </source>
</evidence>
<dbReference type="InterPro" id="IPR020806">
    <property type="entry name" value="PKS_PP-bd"/>
</dbReference>
<gene>
    <name evidence="8" type="ORF">KIF53_20400</name>
</gene>
<dbReference type="InterPro" id="IPR045851">
    <property type="entry name" value="AMP-bd_C_sf"/>
</dbReference>
<dbReference type="SMART" id="SM00822">
    <property type="entry name" value="PKS_KR"/>
    <property type="match status" value="1"/>
</dbReference>
<dbReference type="InterPro" id="IPR042099">
    <property type="entry name" value="ANL_N_sf"/>
</dbReference>
<dbReference type="SMART" id="SM00827">
    <property type="entry name" value="PKS_AT"/>
    <property type="match status" value="1"/>
</dbReference>
<dbReference type="NCBIfam" id="TIGR01733">
    <property type="entry name" value="AA-adenyl-dom"/>
    <property type="match status" value="2"/>
</dbReference>
<dbReference type="InterPro" id="IPR025110">
    <property type="entry name" value="AMP-bd_C"/>
</dbReference>
<dbReference type="Gene3D" id="3.40.50.720">
    <property type="entry name" value="NAD(P)-binding Rossmann-like Domain"/>
    <property type="match status" value="1"/>
</dbReference>
<feature type="domain" description="Carrier" evidence="6">
    <location>
        <begin position="2035"/>
        <end position="2110"/>
    </location>
</feature>
<dbReference type="InterPro" id="IPR006162">
    <property type="entry name" value="Ppantetheine_attach_site"/>
</dbReference>
<dbReference type="SUPFAM" id="SSF52151">
    <property type="entry name" value="FabD/lysophospholipase-like"/>
    <property type="match status" value="1"/>
</dbReference>
<dbReference type="Proteomes" id="UP000711178">
    <property type="component" value="Unassembled WGS sequence"/>
</dbReference>
<dbReference type="PROSITE" id="PS00455">
    <property type="entry name" value="AMP_BINDING"/>
    <property type="match status" value="2"/>
</dbReference>
<comment type="caution">
    <text evidence="8">The sequence shown here is derived from an EMBL/GenBank/DDBJ whole genome shotgun (WGS) entry which is preliminary data.</text>
</comment>
<dbReference type="Gene3D" id="3.40.50.12780">
    <property type="entry name" value="N-terminal domain of ligase-like"/>
    <property type="match status" value="1"/>
</dbReference>
<comment type="similarity">
    <text evidence="5">In the C-terminal section; belongs to the NRP synthetase family.</text>
</comment>
<evidence type="ECO:0000256" key="3">
    <source>
        <dbReference type="ARBA" id="ARBA00022553"/>
    </source>
</evidence>
<dbReference type="InterPro" id="IPR000873">
    <property type="entry name" value="AMP-dep_synth/lig_dom"/>
</dbReference>
<dbReference type="Gene3D" id="3.30.300.30">
    <property type="match status" value="2"/>
</dbReference>
<dbReference type="Pfam" id="PF00698">
    <property type="entry name" value="Acyl_transf_1"/>
    <property type="match status" value="1"/>
</dbReference>
<dbReference type="InterPro" id="IPR014043">
    <property type="entry name" value="Acyl_transferase_dom"/>
</dbReference>
<dbReference type="InterPro" id="IPR016035">
    <property type="entry name" value="Acyl_Trfase/lysoPLipase"/>
</dbReference>
<dbReference type="InterPro" id="IPR001227">
    <property type="entry name" value="Ac_transferase_dom_sf"/>
</dbReference>
<keyword evidence="3" id="KW-0597">Phosphoprotein</keyword>
<dbReference type="Gene3D" id="3.40.47.10">
    <property type="match status" value="1"/>
</dbReference>
<dbReference type="Gene3D" id="3.40.50.980">
    <property type="match status" value="2"/>
</dbReference>
<dbReference type="InterPro" id="IPR020841">
    <property type="entry name" value="PKS_Beta-ketoAc_synthase_dom"/>
</dbReference>
<dbReference type="SUPFAM" id="SSF47336">
    <property type="entry name" value="ACP-like"/>
    <property type="match status" value="3"/>
</dbReference>
<dbReference type="InterPro" id="IPR020845">
    <property type="entry name" value="AMP-binding_CS"/>
</dbReference>
<dbReference type="SMART" id="SM00823">
    <property type="entry name" value="PKS_PP"/>
    <property type="match status" value="3"/>
</dbReference>
<dbReference type="Pfam" id="PF00550">
    <property type="entry name" value="PP-binding"/>
    <property type="match status" value="3"/>
</dbReference>
<reference evidence="8 9" key="1">
    <citation type="submission" date="2021-05" db="EMBL/GenBank/DDBJ databases">
        <title>Draft Whole Genome Sequencing Of Biosensor Chromobacterium violaceum Strain CV026 Reveals A Regulatory RNA In Chromobacterium violaceum Phenotype Regulatory Network.</title>
        <authorList>
            <person name="Hong K.W."/>
            <person name="Chan K.G."/>
            <person name="Chang C.-Y."/>
        </authorList>
    </citation>
    <scope>NUCLEOTIDE SEQUENCE [LARGE SCALE GENOMIC DNA]</scope>
    <source>
        <strain evidence="8 9">ATCC 31532</strain>
    </source>
</reference>
<dbReference type="GeneID" id="89685651"/>
<keyword evidence="9" id="KW-1185">Reference proteome</keyword>
<dbReference type="NCBIfam" id="NF003417">
    <property type="entry name" value="PRK04813.1"/>
    <property type="match status" value="2"/>
</dbReference>
<feature type="domain" description="Carrier" evidence="6">
    <location>
        <begin position="980"/>
        <end position="1055"/>
    </location>
</feature>
<dbReference type="Gene3D" id="3.30.70.3290">
    <property type="match status" value="1"/>
</dbReference>
<dbReference type="RefSeq" id="WP_193603928.1">
    <property type="nucleotide sequence ID" value="NZ_CP142381.1"/>
</dbReference>
<comment type="cofactor">
    <cofactor evidence="1">
        <name>pantetheine 4'-phosphate</name>
        <dbReference type="ChEBI" id="CHEBI:47942"/>
    </cofactor>
</comment>
<dbReference type="InterPro" id="IPR036736">
    <property type="entry name" value="ACP-like_sf"/>
</dbReference>
<evidence type="ECO:0000256" key="1">
    <source>
        <dbReference type="ARBA" id="ARBA00001957"/>
    </source>
</evidence>
<dbReference type="Pfam" id="PF13193">
    <property type="entry name" value="AMP-binding_C"/>
    <property type="match status" value="2"/>
</dbReference>
<dbReference type="PANTHER" id="PTHR45527:SF1">
    <property type="entry name" value="FATTY ACID SYNTHASE"/>
    <property type="match status" value="1"/>
</dbReference>
<dbReference type="InterPro" id="IPR016036">
    <property type="entry name" value="Malonyl_transacylase_ACP-bd"/>
</dbReference>
<dbReference type="Gene3D" id="1.10.1200.10">
    <property type="entry name" value="ACP-like"/>
    <property type="match status" value="3"/>
</dbReference>
<dbReference type="Pfam" id="PF02801">
    <property type="entry name" value="Ketoacyl-synt_C"/>
    <property type="match status" value="1"/>
</dbReference>
<proteinExistence type="inferred from homology"/>
<dbReference type="PROSITE" id="PS50075">
    <property type="entry name" value="CARRIER"/>
    <property type="match status" value="3"/>
</dbReference>
<dbReference type="PROSITE" id="PS52004">
    <property type="entry name" value="KS3_2"/>
    <property type="match status" value="1"/>
</dbReference>
<dbReference type="InterPro" id="IPR009081">
    <property type="entry name" value="PP-bd_ACP"/>
</dbReference>
<keyword evidence="2" id="KW-0596">Phosphopantetheine</keyword>
<dbReference type="CDD" id="cd00833">
    <property type="entry name" value="PKS"/>
    <property type="match status" value="1"/>
</dbReference>